<evidence type="ECO:0000256" key="10">
    <source>
        <dbReference type="ARBA" id="ARBA00023237"/>
    </source>
</evidence>
<evidence type="ECO:0000259" key="14">
    <source>
        <dbReference type="Pfam" id="PF03895"/>
    </source>
</evidence>
<evidence type="ECO:0000256" key="13">
    <source>
        <dbReference type="SAM" id="Phobius"/>
    </source>
</evidence>
<dbReference type="InterPro" id="IPR005594">
    <property type="entry name" value="YadA_C"/>
</dbReference>
<feature type="domain" description="Trimeric autotransporter adhesin YadA-like head" evidence="15">
    <location>
        <begin position="492"/>
        <end position="518"/>
    </location>
</feature>
<sequence length="3483" mass="365011">MNKIFKTKYDITTGQCKAVSELASNRQIASSSESKPKCGGFWGNFLRAFKVLPLALLLAGFFSNFAYAADVWLENKKDLSQNGQLNEGTGVWFDGSNMENPIKTESTILSSGENSTGEFAQKAGFKNKSFNRTVVIGSRAVGGGDATTVIGYRAIAGANLSERHKLSSQGTSIGYRTFARGEGATAMGNDSTAWGDNAIAIGSDNAKATSTSQIDSRAERPLSRDVWNLVHSKRSDFLYTDEYATTYQKLDTYDKYLGVKDDSEAYKLKRSHTWARGHNSIAIGARSIAYGDNSTAMGTLATAIGNYSTSLGAFSMAFGDRSIAIGNESYVYAGGSVGVGNEVQAISDGAMVYGLESYAGGDGSIAIGKRALANVEMGDMFKNAVENGKNLYEAESTFSKLGELDNSVQDYFKPSTEYQQGSGEHKAKRNKNSGKQDATGGLAIGYYVSALGENSLALGRQAYAKGDRSMAIGPYAYGAEEKTAALGYRSKAIGKQSMALGSLSRAEGKNSIAIGVNSAVKNESSSNKRNGVNTIAIGNETEATMDNSVALGYKSTTKYFYNKSDNSTATLNGDEAISLPSYAPEGTSYKLQTDNAAGIVSVGWKKSDSELGLRRIVGVAAGALDSDVATVGQLKALYYVKKEGVVTYYTKEPDGKITKLTKDGSKFYRVNTKDGTPYKELQEVDAKDVFVGPKGANEETREEMKDGKKYSLGNMGNLIKFANILDGEISATSDQAVTGGQLNDLNGKLGLTLNSKKTGFEKVQFDAVDVADENVKKGKIENFKEALTDSIAAINRGYKFIDDNSQNSDKDTPFYLGSTIKIVAGNISAQPNSKPQETYLGKNLKTKFEKEPSNNSIAKFTIGLKDDPTFTKVSLEAEQTYNSDPSKNTVKDTKELITKGYLDGALKNVASSFTVKGDDTSKSLSIDKNHTTLTIKGGNNITTAVDTNQKALTISLNESLTGITSISGKNGSGSNRSAVAKIEFDSTASGSNASTPNVKITTGGGTFIFSENGLNLGSKKITGLAEGSDDTDAVTFKQLKDSKLHFLSVKAPTSPESKSNYNNDGAKAEGAIAIGVNAGATGASAIAIGDTAKANATQAIVIGKSLTATKEKAILVGDSVTVDVAKSLAMGNDIKIESSDQKYETVAIGNKITLNASGGSIVLSASDERGVTLDKAGWSVAIGNHSSIAGGSDMVALGNNIEVTRNGDSATANSNLVILGNHAKAKDASNSVVLGYQADVKAQSAVAIGESATVSTNAGDSIALGKNSSVTEKKNAPSGAEVFASKSSLKITWANAGTSSSDAKDKTVVSVGSLGNERVITHVAAGAVQSGSTDAINGGQLYSVIDTFGKLGITVLGAEVDDTSKQFKQTTFTKLKATDGTDTNVKASETFRNAINANIAKLNQGFKFGDGTNQETLYLGSTLKIQEGNIDTGYKGANLKTAFENTNGVATLKIGLKDSPTFTKVMLDNATAPTDDKELTNKKYVDDQLKNAVDKTVNKGLKFQGNDAQDVTRKLGETLKIVGKGDKAKDITTTENNIKVSKNITSDGLEIGLSDTLTGIKSVANGDNAKIALDDKTITFTAGDQAGTKDVTLSAGKFSNVSEINKGNNKGALKLTDNSATLESAKDKSKLELTDGTAKLESVKEGSNVELKANEATLSAGIDKGSIKVATGSGDGANKIELSPESGSTVTLAKDGTNGVKATGLSTIGKDENNALVFKKGTGNTAELKVGGSALTFTKSDTGDTVKVSKVADGQITTSSTDAINGKQLHDLAGKLGVDVNTEKNGFAQPEFTAVKYKDSKDQKQTTFKGAIDELITAVNKGIVFKGNDQAPSTATMQLGGALTIDSSTSKQDANDTVKDITAKVETDTDGAKLTLTLNKSTAVKEDDERLVTSKAVAVKLKEYTPTAKLETDFLKVTGENIGTDDIGKKQGRKTFGSNVGIDTIKLGETEKSSTELVQADAVIKYLKGKGTNSVKISDSPKTKAEGDSSISIGLEAITKNSYSIAIGYNTSATNRKSLVLGSDSTVDGEESVAIGSTNTVSSKYSGVLGKTNTVSREHSYVVGAYNDIKGEHTYVLGSNITTTKDITNAVILGNKSKAVSDAVSVGSDTKQRRIVYVATPTDKYDAVNKQYVDELTLSYKANGQDDKKQSINLKTGALDFVKSENISVSVEDKGVIKHSLNSNLQEITSIKSGKDESGAKISFTTKTETTPNNEVQNVPKDQIELTIGAKKTDTQGQSTVTDTKFIFSETGLDLGNKKITNLADGEIKDDSKDAVTGKQLADLTKQLGVDVNTSDKTKFTAPIFEYLSNVDGSFSDNPTSLKGAIDETRAKLNAGLTFGADQNANGTANTPHYLGSSINIVRLGTNNATSPAGAASTPATSLDIKNYSGKNLITQYTRETNGNAKIEIGFKDAPTFSKVTLSQAQTYGDSKVGNEDVITKSYLEQALNSFKFNVEYGTEKVQIGRGDTLKFENGLNIQGSLKQEGATQPSAVTSTTAPTTVNTPSGSENGGAGTTVVSNGADSSNSGGSNGGSSDSTSNMASSGGTNGASSDSADTAVASSSPTAGTSSTPTTTPSDTSTPTATPPTTTAVVTIGTKNDLTNITSISSKAKAGSADGNDADNGTTGDVTKLSLTPENATFQVGTTGSKVKIDKEGMILTPQATDPKDPSANAPSITINAGSVPVAPNSSAQPADPNLPAVDNGPSIAFAAKGGSNGSEKEGTGTIKYLKDRTVTNSKTDYGTGDNKGNAATEGAVKELYDSGLKFAGNEGEPVHKKLGETLSIKGEGAVGETATDNIVVRAKEGELQIGLTKNIRNIDTISIAGTGDNSGKDVFIDAEGMTTTAQLEDGTVLVNNQTAEGVSTIAKKEDGSILVNNQTAEANILSNGKHTTEVKAGEVAIKDKSGQEIVSLKVAEGENGQDGKGATLAFAKDGENGTGVIMGLKDLDATADGSSAANKNYVDEKMSDLDSNRPFDFYIQEGKEYTKVVKGRDGKFYDPELLQGAKYDVDSKKYIAQDGQEVTPESDKVIIRAEPTTAPIGINNVASGLGISAIEESEKQSLTKTIEEKKAELEKTDTALQTAKDQVGEKQKALEEKTNALSQVASERPALLMQKAEIEQQLKGLGASDPRRATAQAELDKVKEALTQNDQKVTEATKTANEASEALKQAKVALADNVLKAYAAQQALATAEETLRNKEFGVDKVKDLLSGNSNIAEDNVATIKDVKALAKAGLSFEGNDGKRLHKDLSETLAIKGEENASGDKFNSDHTAAGNIKVEMAQDGKGLEVKLSDQLKNLTSVETKKDDQGRSTTLLSRGVMVQNDTTKEQALFSENRLAFFKDGALGLNLDGKSRALKVGEKAIISINDKGEALVSDLNEFSSGMTITNKNYVDTKNNELRTQLNNTDRTLRAGIAGSNAAAGLASVSMPGKSMLAISAAGYGGENAVAIGYSRMSDNGKIMLQLQGNRNSRGKAAGSVSIGYQW</sequence>
<feature type="region of interest" description="Disordered" evidence="12">
    <location>
        <begin position="415"/>
        <end position="435"/>
    </location>
</feature>
<keyword evidence="10" id="KW-0998">Cell outer membrane</keyword>
<evidence type="ECO:0000313" key="18">
    <source>
        <dbReference type="Proteomes" id="UP000297565"/>
    </source>
</evidence>
<name>A0AAX2S2X5_HISSO</name>
<keyword evidence="13" id="KW-1133">Transmembrane helix</keyword>
<dbReference type="EMBL" id="SNRV01000009">
    <property type="protein sequence ID" value="TEW29979.1"/>
    <property type="molecule type" value="Genomic_DNA"/>
</dbReference>
<protein>
    <recommendedName>
        <fullName evidence="19">YadA domain protein</fullName>
    </recommendedName>
</protein>
<keyword evidence="5" id="KW-1134">Transmembrane beta strand</keyword>
<dbReference type="InterPro" id="IPR011049">
    <property type="entry name" value="Serralysin-like_metalloprot_C"/>
</dbReference>
<feature type="domain" description="Trimeric autotransporter adhesin YadA-like C-terminal membrane anchor" evidence="14">
    <location>
        <begin position="3426"/>
        <end position="3483"/>
    </location>
</feature>
<feature type="domain" description="Trimeric autotransporter adhesin YadA-like stalk" evidence="16">
    <location>
        <begin position="2259"/>
        <end position="2300"/>
    </location>
</feature>
<keyword evidence="9 13" id="KW-0472">Membrane</keyword>
<dbReference type="Gene3D" id="1.20.5.170">
    <property type="match status" value="1"/>
</dbReference>
<feature type="domain" description="Trimeric autotransporter adhesin YadA-like head" evidence="15">
    <location>
        <begin position="530"/>
        <end position="555"/>
    </location>
</feature>
<dbReference type="Pfam" id="PF05658">
    <property type="entry name" value="YadA_head"/>
    <property type="match status" value="9"/>
</dbReference>
<dbReference type="Pfam" id="PF05662">
    <property type="entry name" value="YadA_stalk"/>
    <property type="match status" value="5"/>
</dbReference>
<evidence type="ECO:0000313" key="17">
    <source>
        <dbReference type="EMBL" id="TEW29979.1"/>
    </source>
</evidence>
<dbReference type="Gene3D" id="3.30.1300.30">
    <property type="entry name" value="GSPII I/J protein-like"/>
    <property type="match status" value="1"/>
</dbReference>
<keyword evidence="8" id="KW-0653">Protein transport</keyword>
<feature type="domain" description="Trimeric autotransporter adhesin YadA-like head" evidence="15">
    <location>
        <begin position="2013"/>
        <end position="2037"/>
    </location>
</feature>
<feature type="coiled-coil region" evidence="11">
    <location>
        <begin position="3052"/>
        <end position="3100"/>
    </location>
</feature>
<evidence type="ECO:0000256" key="4">
    <source>
        <dbReference type="ARBA" id="ARBA00022448"/>
    </source>
</evidence>
<feature type="domain" description="Trimeric autotransporter adhesin YadA-like head" evidence="15">
    <location>
        <begin position="1066"/>
        <end position="1089"/>
    </location>
</feature>
<feature type="compositionally biased region" description="Low complexity" evidence="12">
    <location>
        <begin position="2616"/>
        <end position="2628"/>
    </location>
</feature>
<feature type="domain" description="Trimeric autotransporter adhesin YadA-like stalk" evidence="16">
    <location>
        <begin position="1320"/>
        <end position="1347"/>
    </location>
</feature>
<feature type="compositionally biased region" description="Low complexity" evidence="12">
    <location>
        <begin position="2487"/>
        <end position="2506"/>
    </location>
</feature>
<dbReference type="GO" id="GO:0009986">
    <property type="term" value="C:cell surface"/>
    <property type="evidence" value="ECO:0007669"/>
    <property type="project" value="UniProtKB-SubCell"/>
</dbReference>
<evidence type="ECO:0000256" key="12">
    <source>
        <dbReference type="SAM" id="MobiDB-lite"/>
    </source>
</evidence>
<dbReference type="InterPro" id="IPR045584">
    <property type="entry name" value="Pilin-like"/>
</dbReference>
<keyword evidence="11" id="KW-0175">Coiled coil</keyword>
<feature type="coiled-coil region" evidence="11">
    <location>
        <begin position="3132"/>
        <end position="3173"/>
    </location>
</feature>
<dbReference type="CDD" id="cd12820">
    <property type="entry name" value="LbR_YadA-like"/>
    <property type="match status" value="3"/>
</dbReference>
<comment type="similarity">
    <text evidence="3">Belongs to the autotransporter-2 (AT-2) (TC 1.B.40) family.</text>
</comment>
<feature type="transmembrane region" description="Helical" evidence="13">
    <location>
        <begin position="51"/>
        <end position="73"/>
    </location>
</feature>
<evidence type="ECO:0008006" key="19">
    <source>
        <dbReference type="Google" id="ProtNLM"/>
    </source>
</evidence>
<evidence type="ECO:0000256" key="6">
    <source>
        <dbReference type="ARBA" id="ARBA00022692"/>
    </source>
</evidence>
<dbReference type="Proteomes" id="UP000297565">
    <property type="component" value="Unassembled WGS sequence"/>
</dbReference>
<dbReference type="InterPro" id="IPR008640">
    <property type="entry name" value="Adhesin_Head_dom"/>
</dbReference>
<evidence type="ECO:0000259" key="16">
    <source>
        <dbReference type="Pfam" id="PF05662"/>
    </source>
</evidence>
<feature type="region of interest" description="Disordered" evidence="12">
    <location>
        <begin position="2610"/>
        <end position="2631"/>
    </location>
</feature>
<keyword evidence="7" id="KW-0732">Signal</keyword>
<keyword evidence="4" id="KW-0813">Transport</keyword>
<dbReference type="Gene3D" id="2.150.10.10">
    <property type="entry name" value="Serralysin-like metalloprotease, C-terminal"/>
    <property type="match status" value="8"/>
</dbReference>
<evidence type="ECO:0000256" key="2">
    <source>
        <dbReference type="ARBA" id="ARBA00004442"/>
    </source>
</evidence>
<organism evidence="17 18">
    <name type="scientific">Histophilus somni</name>
    <name type="common">Haemophilus somnus</name>
    <dbReference type="NCBI Taxonomy" id="731"/>
    <lineage>
        <taxon>Bacteria</taxon>
        <taxon>Pseudomonadati</taxon>
        <taxon>Pseudomonadota</taxon>
        <taxon>Gammaproteobacteria</taxon>
        <taxon>Pasteurellales</taxon>
        <taxon>Pasteurellaceae</taxon>
        <taxon>Histophilus</taxon>
    </lineage>
</organism>
<comment type="caution">
    <text evidence="17">The sequence shown here is derived from an EMBL/GenBank/DDBJ whole genome shotgun (WGS) entry which is preliminary data.</text>
</comment>
<gene>
    <name evidence="17" type="ORF">E2R48_04935</name>
</gene>
<dbReference type="InterPro" id="IPR008635">
    <property type="entry name" value="Coiled_stalk_dom"/>
</dbReference>
<evidence type="ECO:0000259" key="15">
    <source>
        <dbReference type="Pfam" id="PF05658"/>
    </source>
</evidence>
<feature type="compositionally biased region" description="Low complexity" evidence="12">
    <location>
        <begin position="2519"/>
        <end position="2540"/>
    </location>
</feature>
<evidence type="ECO:0000256" key="8">
    <source>
        <dbReference type="ARBA" id="ARBA00022927"/>
    </source>
</evidence>
<feature type="domain" description="Trimeric autotransporter adhesin YadA-like head" evidence="15">
    <location>
        <begin position="303"/>
        <end position="329"/>
    </location>
</feature>
<evidence type="ECO:0000256" key="5">
    <source>
        <dbReference type="ARBA" id="ARBA00022452"/>
    </source>
</evidence>
<dbReference type="RefSeq" id="WP_132994898.1">
    <property type="nucleotide sequence ID" value="NZ_CP186878.1"/>
</dbReference>
<dbReference type="GO" id="GO:0015031">
    <property type="term" value="P:protein transport"/>
    <property type="evidence" value="ECO:0007669"/>
    <property type="project" value="UniProtKB-KW"/>
</dbReference>
<dbReference type="SUPFAM" id="SSF101967">
    <property type="entry name" value="Adhesin YadA, collagen-binding domain"/>
    <property type="match status" value="7"/>
</dbReference>
<evidence type="ECO:0000256" key="1">
    <source>
        <dbReference type="ARBA" id="ARBA00004241"/>
    </source>
</evidence>
<keyword evidence="6 13" id="KW-0812">Transmembrane</keyword>
<accession>A0AAX2S2X5</accession>
<dbReference type="Pfam" id="PF03895">
    <property type="entry name" value="YadA_anchor"/>
    <property type="match status" value="1"/>
</dbReference>
<feature type="domain" description="Trimeric autotransporter adhesin YadA-like head" evidence="15">
    <location>
        <begin position="275"/>
        <end position="300"/>
    </location>
</feature>
<feature type="domain" description="Trimeric autotransporter adhesin YadA-like stalk" evidence="16">
    <location>
        <begin position="1020"/>
        <end position="1041"/>
    </location>
</feature>
<proteinExistence type="inferred from homology"/>
<feature type="domain" description="Trimeric autotransporter adhesin YadA-like stalk" evidence="16">
    <location>
        <begin position="615"/>
        <end position="637"/>
    </location>
</feature>
<feature type="domain" description="Trimeric autotransporter adhesin YadA-like stalk" evidence="16">
    <location>
        <begin position="1749"/>
        <end position="1787"/>
    </location>
</feature>
<evidence type="ECO:0000256" key="3">
    <source>
        <dbReference type="ARBA" id="ARBA00005848"/>
    </source>
</evidence>
<evidence type="ECO:0000256" key="9">
    <source>
        <dbReference type="ARBA" id="ARBA00023136"/>
    </source>
</evidence>
<feature type="domain" description="Trimeric autotransporter adhesin YadA-like head" evidence="15">
    <location>
        <begin position="179"/>
        <end position="204"/>
    </location>
</feature>
<evidence type="ECO:0000256" key="11">
    <source>
        <dbReference type="SAM" id="Coils"/>
    </source>
</evidence>
<feature type="compositionally biased region" description="Low complexity" evidence="12">
    <location>
        <begin position="2550"/>
        <end position="2594"/>
    </location>
</feature>
<feature type="domain" description="Trimeric autotransporter adhesin YadA-like head" evidence="15">
    <location>
        <begin position="1985"/>
        <end position="2011"/>
    </location>
</feature>
<reference evidence="17 18" key="1">
    <citation type="submission" date="2019-03" db="EMBL/GenBank/DDBJ databases">
        <title>Horizontal Gene Transfer Machinery in Histophilus somni.</title>
        <authorList>
            <person name="Mostafa Nazari M."/>
            <person name="Liljebjelke K."/>
        </authorList>
    </citation>
    <scope>NUCLEOTIDE SEQUENCE [LARGE SCALE GENOMIC DNA]</scope>
    <source>
        <strain evidence="17 18">UOC-EPH-KLM-04</strain>
    </source>
</reference>
<feature type="region of interest" description="Disordered" evidence="12">
    <location>
        <begin position="2482"/>
        <end position="2594"/>
    </location>
</feature>
<dbReference type="GO" id="GO:0009279">
    <property type="term" value="C:cell outer membrane"/>
    <property type="evidence" value="ECO:0007669"/>
    <property type="project" value="UniProtKB-SubCell"/>
</dbReference>
<comment type="subcellular location">
    <subcellularLocation>
        <location evidence="2">Cell outer membrane</location>
    </subcellularLocation>
    <subcellularLocation>
        <location evidence="1">Cell surface</location>
    </subcellularLocation>
</comment>
<dbReference type="SUPFAM" id="SSF54523">
    <property type="entry name" value="Pili subunits"/>
    <property type="match status" value="1"/>
</dbReference>
<feature type="domain" description="Trimeric autotransporter adhesin YadA-like head" evidence="15">
    <location>
        <begin position="450"/>
        <end position="476"/>
    </location>
</feature>
<evidence type="ECO:0000256" key="7">
    <source>
        <dbReference type="ARBA" id="ARBA00022729"/>
    </source>
</evidence>